<organism evidence="1">
    <name type="scientific">Candidatus Kentrum sp. FW</name>
    <dbReference type="NCBI Taxonomy" id="2126338"/>
    <lineage>
        <taxon>Bacteria</taxon>
        <taxon>Pseudomonadati</taxon>
        <taxon>Pseudomonadota</taxon>
        <taxon>Gammaproteobacteria</taxon>
        <taxon>Candidatus Kentrum</taxon>
    </lineage>
</organism>
<accession>A0A450TL81</accession>
<dbReference type="AlphaFoldDB" id="A0A450TL81"/>
<protein>
    <submittedName>
        <fullName evidence="1">Uncharacterized protein</fullName>
    </submittedName>
</protein>
<evidence type="ECO:0000313" key="1">
    <source>
        <dbReference type="EMBL" id="VFJ68482.1"/>
    </source>
</evidence>
<dbReference type="EMBL" id="CAADFE010000014">
    <property type="protein sequence ID" value="VFJ68482.1"/>
    <property type="molecule type" value="Genomic_DNA"/>
</dbReference>
<proteinExistence type="predicted"/>
<gene>
    <name evidence="1" type="ORF">BECKFW1821C_GA0114237_101458</name>
</gene>
<reference evidence="1" key="1">
    <citation type="submission" date="2019-02" db="EMBL/GenBank/DDBJ databases">
        <authorList>
            <person name="Gruber-Vodicka R. H."/>
            <person name="Seah K. B. B."/>
        </authorList>
    </citation>
    <scope>NUCLEOTIDE SEQUENCE</scope>
    <source>
        <strain evidence="1">BECK_BZ131</strain>
    </source>
</reference>
<sequence>MLVISYTSRDNDIRIINARKATKKAVLSNSDEITSWLSEMVNRADFSFRVNGKYPCNINQYSDLLDHPKREGTYLKDNTAGSILYPVIALWACLLDDEALYKKVQSIKEQHLQHCNFQYWYPDETSEAHFYRNDDFHGAALSPLSIEDPPEKFLEQLFEECGKTQAFHELSAMKAGIWPLVLVACRHYRLPVPLHLLQGFAKTESSRR</sequence>
<name>A0A450TL81_9GAMM</name>